<protein>
    <submittedName>
        <fullName evidence="2">Uncharacterized protein</fullName>
    </submittedName>
</protein>
<proteinExistence type="predicted"/>
<sequence length="1114" mass="126692">MDFEVSTTTTIHECNDDALITVGAIQTGPGIQDTTTEEIETTRFQGAQTPEYVEGETFTFQSASPRPFRHIDGPMTAKTPEFITSPKRVEDGPSSASYSFQDVELSSNTETCSSPRFISSHPPSPPGICAAESTGEVSPTQRTSKKRKRNRGDMDGVSGFLDLEAEVSHDEEDDEGDEDMDGFIVGDDEDASPSINYHAITTKLRPDEERISKPSIPFVDFGKKKLDSRTYNYVDKVMMTLYNEPNSEAAERREKTRQKHGLQSIWLVYVHSKRQRDVICWWKEFCKTFRTKRPADCDVTLYARRPKDNFLYVETQNPALTALALSMCRHVVRSPTGLNGIKMVQMDVYETPLSLQLLIEHYQRAALEHSTGSWVCLYTNPPHKVRKNECRYTTPPPPPSELPDATWSISEEELATNAPPEEPIACKDETRDAIPQHTHSKHSIPPETLKRCDSLRHYHGDAAIVVSSGCKELTVLLIPRVPVKAIQTSGAYQVSLHDEVVQCLHDVESLSREFLSTCRYNVDHGLRVEVVSTEFVKPLHRPLTPREGMLFYSCSHPILTDHFPRVAGWDFQVGERVVTRTSGILGEVVAVEQDGLYTVDTDNIRRHVGWGVQKSWKTGDLVQHTIHGWDGFVVEQSEFHGCGHLQTLVHTRNIMEIQKGSCTLKEKEHIQVLVEPNFLVRYTPPQRSIFSQSVPSIPWMEAAEYQTSFLKTDPKDVRRILAEKHPELLTPAQIDREVRNGHVHSIPWMFREVDVFSRGYRGRARVTDVRYGCQTASGLMIQVEWIVQGSVGDRFEVDYDFVLDLDSQMPLHVVEAAQPPFVVRVGYSHPKFNPPTYYGSSSSSRYLHEPDSRLHSSSWACDIDNDPSDEETGSIAEMRDRIMGRTSYKHIAISDELVIDKPATRPMPVVTPEDIQKMLKFLESPVNVRCRRTWSDDAHPSHRWLYELQGKPARLLFWVKLFGKDDQFRYTFKGLERTVKVGYTELGDRCIFYRHEKQDRILPNAMRIEMRGIAVQTKKALYVLKGDHAGEYAVRIATVPRNLASQSEAMYACCSVDSETGAVDANVEYKLRASDVCQIELEKEAFTRMDKEAQEIKEKKGVQRNQKRRKTTET</sequence>
<feature type="region of interest" description="Disordered" evidence="1">
    <location>
        <begin position="1093"/>
        <end position="1114"/>
    </location>
</feature>
<feature type="region of interest" description="Disordered" evidence="1">
    <location>
        <begin position="77"/>
        <end position="159"/>
    </location>
</feature>
<evidence type="ECO:0000256" key="1">
    <source>
        <dbReference type="SAM" id="MobiDB-lite"/>
    </source>
</evidence>
<dbReference type="Proteomes" id="UP001383192">
    <property type="component" value="Unassembled WGS sequence"/>
</dbReference>
<feature type="compositionally biased region" description="Basic residues" evidence="1">
    <location>
        <begin position="1105"/>
        <end position="1114"/>
    </location>
</feature>
<reference evidence="2 3" key="1">
    <citation type="submission" date="2024-01" db="EMBL/GenBank/DDBJ databases">
        <title>A draft genome for a cacao thread blight-causing isolate of Paramarasmius palmivorus.</title>
        <authorList>
            <person name="Baruah I.K."/>
            <person name="Bukari Y."/>
            <person name="Amoako-Attah I."/>
            <person name="Meinhardt L.W."/>
            <person name="Bailey B.A."/>
            <person name="Cohen S.P."/>
        </authorList>
    </citation>
    <scope>NUCLEOTIDE SEQUENCE [LARGE SCALE GENOMIC DNA]</scope>
    <source>
        <strain evidence="2 3">GH-12</strain>
    </source>
</reference>
<evidence type="ECO:0000313" key="2">
    <source>
        <dbReference type="EMBL" id="KAK7022860.1"/>
    </source>
</evidence>
<dbReference type="EMBL" id="JAYKXP010000145">
    <property type="protein sequence ID" value="KAK7022860.1"/>
    <property type="molecule type" value="Genomic_DNA"/>
</dbReference>
<dbReference type="AlphaFoldDB" id="A0AAW0B9E7"/>
<accession>A0AAW0B9E7</accession>
<gene>
    <name evidence="2" type="ORF">VNI00_016906</name>
</gene>
<feature type="compositionally biased region" description="Polar residues" evidence="1">
    <location>
        <begin position="94"/>
        <end position="117"/>
    </location>
</feature>
<evidence type="ECO:0000313" key="3">
    <source>
        <dbReference type="Proteomes" id="UP001383192"/>
    </source>
</evidence>
<name>A0AAW0B9E7_9AGAR</name>
<organism evidence="2 3">
    <name type="scientific">Paramarasmius palmivorus</name>
    <dbReference type="NCBI Taxonomy" id="297713"/>
    <lineage>
        <taxon>Eukaryota</taxon>
        <taxon>Fungi</taxon>
        <taxon>Dikarya</taxon>
        <taxon>Basidiomycota</taxon>
        <taxon>Agaricomycotina</taxon>
        <taxon>Agaricomycetes</taxon>
        <taxon>Agaricomycetidae</taxon>
        <taxon>Agaricales</taxon>
        <taxon>Marasmiineae</taxon>
        <taxon>Marasmiaceae</taxon>
        <taxon>Paramarasmius</taxon>
    </lineage>
</organism>
<keyword evidence="3" id="KW-1185">Reference proteome</keyword>
<comment type="caution">
    <text evidence="2">The sequence shown here is derived from an EMBL/GenBank/DDBJ whole genome shotgun (WGS) entry which is preliminary data.</text>
</comment>